<dbReference type="Proteomes" id="UP001196413">
    <property type="component" value="Unassembled WGS sequence"/>
</dbReference>
<keyword evidence="3" id="KW-1185">Reference proteome</keyword>
<sequence length="70" mass="7616">MASNDFNATSARSAQENCDGKTDGPRPWRGNGIAEDRGPQAENVQTARAAPTCHQTQQSVRSPDIIRMVF</sequence>
<dbReference type="EMBL" id="JAHQIW010001737">
    <property type="protein sequence ID" value="KAJ1353512.1"/>
    <property type="molecule type" value="Genomic_DNA"/>
</dbReference>
<proteinExistence type="predicted"/>
<evidence type="ECO:0000313" key="3">
    <source>
        <dbReference type="Proteomes" id="UP001196413"/>
    </source>
</evidence>
<evidence type="ECO:0000313" key="2">
    <source>
        <dbReference type="EMBL" id="KAJ1353512.1"/>
    </source>
</evidence>
<feature type="compositionally biased region" description="Polar residues" evidence="1">
    <location>
        <begin position="1"/>
        <end position="16"/>
    </location>
</feature>
<evidence type="ECO:0000256" key="1">
    <source>
        <dbReference type="SAM" id="MobiDB-lite"/>
    </source>
</evidence>
<dbReference type="AlphaFoldDB" id="A0AAD5MRI4"/>
<organism evidence="2 3">
    <name type="scientific">Parelaphostrongylus tenuis</name>
    <name type="common">Meningeal worm</name>
    <dbReference type="NCBI Taxonomy" id="148309"/>
    <lineage>
        <taxon>Eukaryota</taxon>
        <taxon>Metazoa</taxon>
        <taxon>Ecdysozoa</taxon>
        <taxon>Nematoda</taxon>
        <taxon>Chromadorea</taxon>
        <taxon>Rhabditida</taxon>
        <taxon>Rhabditina</taxon>
        <taxon>Rhabditomorpha</taxon>
        <taxon>Strongyloidea</taxon>
        <taxon>Metastrongylidae</taxon>
        <taxon>Parelaphostrongylus</taxon>
    </lineage>
</organism>
<name>A0AAD5MRI4_PARTN</name>
<accession>A0AAD5MRI4</accession>
<comment type="caution">
    <text evidence="2">The sequence shown here is derived from an EMBL/GenBank/DDBJ whole genome shotgun (WGS) entry which is preliminary data.</text>
</comment>
<gene>
    <name evidence="2" type="ORF">KIN20_010154</name>
</gene>
<reference evidence="2" key="1">
    <citation type="submission" date="2021-06" db="EMBL/GenBank/DDBJ databases">
        <title>Parelaphostrongylus tenuis whole genome reference sequence.</title>
        <authorList>
            <person name="Garwood T.J."/>
            <person name="Larsen P.A."/>
            <person name="Fountain-Jones N.M."/>
            <person name="Garbe J.R."/>
            <person name="Macchietto M.G."/>
            <person name="Kania S.A."/>
            <person name="Gerhold R.W."/>
            <person name="Richards J.E."/>
            <person name="Wolf T.M."/>
        </authorList>
    </citation>
    <scope>NUCLEOTIDE SEQUENCE</scope>
    <source>
        <strain evidence="2">MNPRO001-30</strain>
        <tissue evidence="2">Meninges</tissue>
    </source>
</reference>
<feature type="region of interest" description="Disordered" evidence="1">
    <location>
        <begin position="1"/>
        <end position="63"/>
    </location>
</feature>
<protein>
    <submittedName>
        <fullName evidence="2">Uncharacterized protein</fullName>
    </submittedName>
</protein>